<evidence type="ECO:0000313" key="2">
    <source>
        <dbReference type="EMBL" id="KAK5802171.1"/>
    </source>
</evidence>
<proteinExistence type="predicted"/>
<gene>
    <name evidence="2" type="ORF">PVK06_029754</name>
</gene>
<sequence length="323" mass="36059">MEEELASLSLLDEEEVAFQEEEGVIDQSFQFCLVGRCLTDSVVHFPFLCNTMADLWHPIGGICIIDLGYKQLMSESLAKQFGDFLGKFLDYDTSIPVLGPKTYMRIRVSLDVAGPLKRKKKIQVGGYLTVYACFKYEKLSLFCFICGKLGHGESYYPFRLKIEPSKIVYGWDLSSRTVPRRRTMVVSRWLREADGSQCHVENMGSPNQSINFNWEIDFGRDIGRDFGKQMSNPNLIPLGSNQQHLTKGNKNGRNLGKSISVVDGLVNGPMEMIVEEENDLIAGTEGKKRHRVVAGSFALLGNTTEGGSLDLMASSGEQSSRSQ</sequence>
<evidence type="ECO:0000313" key="3">
    <source>
        <dbReference type="Proteomes" id="UP001358586"/>
    </source>
</evidence>
<feature type="domain" description="Zinc knuckle CX2CX4HX4C" evidence="1">
    <location>
        <begin position="110"/>
        <end position="157"/>
    </location>
</feature>
<dbReference type="InterPro" id="IPR025836">
    <property type="entry name" value="Zn_knuckle_CX2CX4HX4C"/>
</dbReference>
<comment type="caution">
    <text evidence="2">The sequence shown here is derived from an EMBL/GenBank/DDBJ whole genome shotgun (WGS) entry which is preliminary data.</text>
</comment>
<accession>A0ABR0NLE3</accession>
<dbReference type="EMBL" id="JARKNE010000009">
    <property type="protein sequence ID" value="KAK5802171.1"/>
    <property type="molecule type" value="Genomic_DNA"/>
</dbReference>
<organism evidence="2 3">
    <name type="scientific">Gossypium arboreum</name>
    <name type="common">Tree cotton</name>
    <name type="synonym">Gossypium nanking</name>
    <dbReference type="NCBI Taxonomy" id="29729"/>
    <lineage>
        <taxon>Eukaryota</taxon>
        <taxon>Viridiplantae</taxon>
        <taxon>Streptophyta</taxon>
        <taxon>Embryophyta</taxon>
        <taxon>Tracheophyta</taxon>
        <taxon>Spermatophyta</taxon>
        <taxon>Magnoliopsida</taxon>
        <taxon>eudicotyledons</taxon>
        <taxon>Gunneridae</taxon>
        <taxon>Pentapetalae</taxon>
        <taxon>rosids</taxon>
        <taxon>malvids</taxon>
        <taxon>Malvales</taxon>
        <taxon>Malvaceae</taxon>
        <taxon>Malvoideae</taxon>
        <taxon>Gossypium</taxon>
    </lineage>
</organism>
<reference evidence="2 3" key="1">
    <citation type="submission" date="2023-03" db="EMBL/GenBank/DDBJ databases">
        <title>WGS of Gossypium arboreum.</title>
        <authorList>
            <person name="Yu D."/>
        </authorList>
    </citation>
    <scope>NUCLEOTIDE SEQUENCE [LARGE SCALE GENOMIC DNA]</scope>
    <source>
        <tissue evidence="2">Leaf</tissue>
    </source>
</reference>
<dbReference type="PANTHER" id="PTHR31286">
    <property type="entry name" value="GLYCINE-RICH CELL WALL STRUCTURAL PROTEIN 1.8-LIKE"/>
    <property type="match status" value="1"/>
</dbReference>
<dbReference type="InterPro" id="IPR040256">
    <property type="entry name" value="At4g02000-like"/>
</dbReference>
<evidence type="ECO:0000259" key="1">
    <source>
        <dbReference type="Pfam" id="PF14392"/>
    </source>
</evidence>
<dbReference type="Proteomes" id="UP001358586">
    <property type="component" value="Chromosome 9"/>
</dbReference>
<dbReference type="PANTHER" id="PTHR31286:SF153">
    <property type="entry name" value="DUF4283 DOMAIN PROTEIN"/>
    <property type="match status" value="1"/>
</dbReference>
<keyword evidence="3" id="KW-1185">Reference proteome</keyword>
<dbReference type="Pfam" id="PF14392">
    <property type="entry name" value="zf-CCHC_4"/>
    <property type="match status" value="1"/>
</dbReference>
<name>A0ABR0NLE3_GOSAR</name>
<protein>
    <recommendedName>
        <fullName evidence="1">Zinc knuckle CX2CX4HX4C domain-containing protein</fullName>
    </recommendedName>
</protein>